<protein>
    <submittedName>
        <fullName evidence="7">Cell wall function protein</fullName>
    </submittedName>
</protein>
<feature type="compositionally biased region" description="Low complexity" evidence="4">
    <location>
        <begin position="301"/>
        <end position="313"/>
    </location>
</feature>
<evidence type="ECO:0000313" key="8">
    <source>
        <dbReference type="Proteomes" id="UP000252167"/>
    </source>
</evidence>
<dbReference type="Pfam" id="PF07501">
    <property type="entry name" value="G5"/>
    <property type="match status" value="1"/>
</dbReference>
<dbReference type="PROSITE" id="PS51109">
    <property type="entry name" value="G5"/>
    <property type="match status" value="1"/>
</dbReference>
<evidence type="ECO:0000259" key="6">
    <source>
        <dbReference type="PROSITE" id="PS51109"/>
    </source>
</evidence>
<keyword evidence="3" id="KW-0378">Hydrolase</keyword>
<dbReference type="SUPFAM" id="SSF53955">
    <property type="entry name" value="Lysozyme-like"/>
    <property type="match status" value="1"/>
</dbReference>
<feature type="region of interest" description="Disordered" evidence="4">
    <location>
        <begin position="286"/>
        <end position="313"/>
    </location>
</feature>
<accession>A0A365YLI6</accession>
<dbReference type="InterPro" id="IPR010618">
    <property type="entry name" value="RPF"/>
</dbReference>
<dbReference type="InterPro" id="IPR007137">
    <property type="entry name" value="DUF348"/>
</dbReference>
<dbReference type="Pfam" id="PF03990">
    <property type="entry name" value="DUF348"/>
    <property type="match status" value="3"/>
</dbReference>
<dbReference type="AlphaFoldDB" id="A0A365YLI6"/>
<sequence length="392" mass="42411">MTHLLKNRWAKYLVQALAVALVIAGTVFYIAGQKSITISVDGESKVVTTRAATVASVLEQQDITLDERDEISVATDAPVVDAQNIEIKRNKSVQVNLDGTERVVHTTGMTVADLVEELDLETGAEISMDESQNLAAVASDIEIITPKAVTLQVDKKKTEVSTTAQTVKELLAEENVSLGNDDEVNVKVKKDTEKDVETSTKIADGQQIEVIKVSIKTWDETRDIAFETEKVKDKNLAKGKTKVETKGEKGERELTLRQETRNGKKGEEEVLKAKVTKKPVAEVVKVGTKEEKKEEKKESSSKSTKAPSGSVSSTWAALAKCESGGNWSINTGNGYYGGLQFSASSWRAVGGTKYAPLPHQATPAEQVAAAEKLRASGGWGHWPACSSKLGLR</sequence>
<feature type="compositionally biased region" description="Basic and acidic residues" evidence="4">
    <location>
        <begin position="287"/>
        <end position="300"/>
    </location>
</feature>
<dbReference type="InterPro" id="IPR023346">
    <property type="entry name" value="Lysozyme-like_dom_sf"/>
</dbReference>
<dbReference type="Proteomes" id="UP000252167">
    <property type="component" value="Unassembled WGS sequence"/>
</dbReference>
<keyword evidence="5" id="KW-1133">Transmembrane helix</keyword>
<keyword evidence="5" id="KW-0472">Membrane</keyword>
<dbReference type="Gene3D" id="1.10.530.10">
    <property type="match status" value="1"/>
</dbReference>
<dbReference type="Pfam" id="PF06737">
    <property type="entry name" value="Transglycosylas"/>
    <property type="match status" value="1"/>
</dbReference>
<feature type="transmembrane region" description="Helical" evidence="5">
    <location>
        <begin position="12"/>
        <end position="31"/>
    </location>
</feature>
<dbReference type="RefSeq" id="WP_113606771.1">
    <property type="nucleotide sequence ID" value="NZ_POAF01000002.1"/>
</dbReference>
<dbReference type="EMBL" id="POAF01000002">
    <property type="protein sequence ID" value="RBM02864.1"/>
    <property type="molecule type" value="Genomic_DNA"/>
</dbReference>
<proteinExistence type="inferred from homology"/>
<name>A0A365YLI6_9MICC</name>
<organism evidence="7 8">
    <name type="scientific">Glutamicibacter soli</name>
    <dbReference type="NCBI Taxonomy" id="453836"/>
    <lineage>
        <taxon>Bacteria</taxon>
        <taxon>Bacillati</taxon>
        <taxon>Actinomycetota</taxon>
        <taxon>Actinomycetes</taxon>
        <taxon>Micrococcales</taxon>
        <taxon>Micrococcaceae</taxon>
        <taxon>Glutamicibacter</taxon>
    </lineage>
</organism>
<feature type="domain" description="G5" evidence="6">
    <location>
        <begin position="210"/>
        <end position="290"/>
    </location>
</feature>
<evidence type="ECO:0000256" key="3">
    <source>
        <dbReference type="ARBA" id="ARBA00022801"/>
    </source>
</evidence>
<dbReference type="SMART" id="SM01208">
    <property type="entry name" value="G5"/>
    <property type="match status" value="1"/>
</dbReference>
<evidence type="ECO:0000256" key="2">
    <source>
        <dbReference type="ARBA" id="ARBA00022729"/>
    </source>
</evidence>
<reference evidence="7 8" key="1">
    <citation type="submission" date="2018-01" db="EMBL/GenBank/DDBJ databases">
        <title>Glutamicibacter soli strain NHPC-3 Whole genome sequence and assembly.</title>
        <authorList>
            <person name="Choudhury P."/>
            <person name="Gupta D."/>
            <person name="Sengupta K."/>
            <person name="Jawed A."/>
            <person name="Sultana N."/>
            <person name="Saha P."/>
        </authorList>
    </citation>
    <scope>NUCLEOTIDE SEQUENCE [LARGE SCALE GENOMIC DNA]</scope>
    <source>
        <strain evidence="7 8">NHPC-3</strain>
    </source>
</reference>
<dbReference type="Gene3D" id="2.20.230.10">
    <property type="entry name" value="Resuscitation-promoting factor rpfb"/>
    <property type="match status" value="1"/>
</dbReference>
<dbReference type="GO" id="GO:0016787">
    <property type="term" value="F:hydrolase activity"/>
    <property type="evidence" value="ECO:0007669"/>
    <property type="project" value="UniProtKB-KW"/>
</dbReference>
<keyword evidence="5" id="KW-0812">Transmembrane</keyword>
<evidence type="ECO:0000256" key="1">
    <source>
        <dbReference type="ARBA" id="ARBA00010830"/>
    </source>
</evidence>
<gene>
    <name evidence="7" type="ORF">C1H84_05410</name>
</gene>
<keyword evidence="8" id="KW-1185">Reference proteome</keyword>
<keyword evidence="2" id="KW-0732">Signal</keyword>
<evidence type="ECO:0000256" key="4">
    <source>
        <dbReference type="SAM" id="MobiDB-lite"/>
    </source>
</evidence>
<dbReference type="InterPro" id="IPR011098">
    <property type="entry name" value="G5_dom"/>
</dbReference>
<evidence type="ECO:0000256" key="5">
    <source>
        <dbReference type="SAM" id="Phobius"/>
    </source>
</evidence>
<dbReference type="CDD" id="cd13925">
    <property type="entry name" value="RPF"/>
    <property type="match status" value="1"/>
</dbReference>
<evidence type="ECO:0000313" key="7">
    <source>
        <dbReference type="EMBL" id="RBM02864.1"/>
    </source>
</evidence>
<comment type="caution">
    <text evidence="7">The sequence shown here is derived from an EMBL/GenBank/DDBJ whole genome shotgun (WGS) entry which is preliminary data.</text>
</comment>
<comment type="similarity">
    <text evidence="1">Belongs to the transglycosylase family. Rpf subfamily.</text>
</comment>